<feature type="coiled-coil region" evidence="1">
    <location>
        <begin position="333"/>
        <end position="367"/>
    </location>
</feature>
<reference evidence="3" key="1">
    <citation type="submission" date="2016-10" db="EMBL/GenBank/DDBJ databases">
        <authorList>
            <person name="de Groot N.N."/>
        </authorList>
    </citation>
    <scope>NUCLEOTIDE SEQUENCE</scope>
</reference>
<name>A0A1W1BGV5_9ZZZZ</name>
<organism evidence="3">
    <name type="scientific">hydrothermal vent metagenome</name>
    <dbReference type="NCBI Taxonomy" id="652676"/>
    <lineage>
        <taxon>unclassified sequences</taxon>
        <taxon>metagenomes</taxon>
        <taxon>ecological metagenomes</taxon>
    </lineage>
</organism>
<feature type="compositionally biased region" description="Basic and acidic residues" evidence="2">
    <location>
        <begin position="375"/>
        <end position="386"/>
    </location>
</feature>
<dbReference type="AlphaFoldDB" id="A0A1W1BGV5"/>
<dbReference type="InterPro" id="IPR035923">
    <property type="entry name" value="TT1751-like_sf"/>
</dbReference>
<keyword evidence="1" id="KW-0175">Coiled coil</keyword>
<gene>
    <name evidence="3" type="ORF">MNB_SV-6-199</name>
</gene>
<dbReference type="SUPFAM" id="SSF103247">
    <property type="entry name" value="TT1751-like"/>
    <property type="match status" value="2"/>
</dbReference>
<dbReference type="EMBL" id="FPHC01000026">
    <property type="protein sequence ID" value="SFV52705.1"/>
    <property type="molecule type" value="Genomic_DNA"/>
</dbReference>
<evidence type="ECO:0000313" key="3">
    <source>
        <dbReference type="EMBL" id="SFV52705.1"/>
    </source>
</evidence>
<protein>
    <submittedName>
        <fullName evidence="3">Uncharacterized protein</fullName>
    </submittedName>
</protein>
<dbReference type="Gene3D" id="3.30.310.70">
    <property type="entry name" value="TT1751-like domain"/>
    <property type="match status" value="1"/>
</dbReference>
<evidence type="ECO:0000256" key="2">
    <source>
        <dbReference type="SAM" id="MobiDB-lite"/>
    </source>
</evidence>
<proteinExistence type="predicted"/>
<sequence>MFRKMYIIFVLLVLATSLQSATLAKLYATKGQADKELQALVKKFPSVGFTVAAKNEHLEMHYYKQFHEKNLDLLDFFRTYNRRVARELLLKNPDYGAYTPFNFLAYKMPNGEGSDMTWYGHVDSDTMLNIIGEKDGGNRELFKDMLSRLDSLMQKEMKPAASKTLTFDKPLPKQPLLKMVKKIEDTEDIDSFVESFIMEHDSLFTKHKFVIAGFLDVKFEYDDMGLDFDKYDAYWVSSLCHFEFSNTIFNHGDPQAGIFAPCSIYFYIPKGSNELHVGYAKVENWIVTTGIKDPKKIAYMKRIANEVHETFLELGFEDEVPQVSENKNRGGANEAVLNELKSLKSLILNLNREVQAIKTKLDKLEKSSPKSSISQKEEKSNSEVKKVFKTPKMQLGDNPPEKLTAYYAANPQKVDILVKKLKENGFEILSKEEILKGKIVITVTNDLLKKSGTFIAALNILVDDGNEIRVQNPTYFGAAYLRDDFKYGQYKPVLESLQKVLGDMYQTEDVIEYSRLKDFSFVPEMAHYSDIVELGDGNEPAKKIESEEAKRYIAYTLKLPNGAILVGHKMRMRNNKFLQKIGEGKNAQLLPYQSMVKDDKAYILDPTYYLALSLPLLTMEDFMKIASTPDQIAMSIRRVYR</sequence>
<accession>A0A1W1BGV5</accession>
<evidence type="ECO:0000256" key="1">
    <source>
        <dbReference type="SAM" id="Coils"/>
    </source>
</evidence>
<feature type="region of interest" description="Disordered" evidence="2">
    <location>
        <begin position="367"/>
        <end position="393"/>
    </location>
</feature>